<dbReference type="EMBL" id="BAABRT010000013">
    <property type="protein sequence ID" value="GAA5525289.1"/>
    <property type="molecule type" value="Genomic_DNA"/>
</dbReference>
<dbReference type="Proteomes" id="UP001408594">
    <property type="component" value="Unassembled WGS sequence"/>
</dbReference>
<accession>A0ABP9WQ10</accession>
<evidence type="ECO:0000256" key="2">
    <source>
        <dbReference type="SAM" id="SignalP"/>
    </source>
</evidence>
<proteinExistence type="predicted"/>
<gene>
    <name evidence="3" type="ORF">Maes01_01854</name>
</gene>
<feature type="region of interest" description="Disordered" evidence="1">
    <location>
        <begin position="77"/>
        <end position="100"/>
    </location>
</feature>
<sequence>MIRTMITQIRHQTRIWLSLAMLLALLAAQPVLAEHVHLVDSAHELCDICSHQMPAAPGSEYATFAAVGSTLYITQGAPAPRDCQPERQNARGPPAPLSQH</sequence>
<evidence type="ECO:0008006" key="5">
    <source>
        <dbReference type="Google" id="ProtNLM"/>
    </source>
</evidence>
<feature type="chain" id="PRO_5046140094" description="DUF2946 domain-containing protein" evidence="2">
    <location>
        <begin position="34"/>
        <end position="100"/>
    </location>
</feature>
<feature type="signal peptide" evidence="2">
    <location>
        <begin position="1"/>
        <end position="33"/>
    </location>
</feature>
<comment type="caution">
    <text evidence="3">The sequence shown here is derived from an EMBL/GenBank/DDBJ whole genome shotgun (WGS) entry which is preliminary data.</text>
</comment>
<evidence type="ECO:0000313" key="4">
    <source>
        <dbReference type="Proteomes" id="UP001408594"/>
    </source>
</evidence>
<evidence type="ECO:0000256" key="1">
    <source>
        <dbReference type="SAM" id="MobiDB-lite"/>
    </source>
</evidence>
<evidence type="ECO:0000313" key="3">
    <source>
        <dbReference type="EMBL" id="GAA5525289.1"/>
    </source>
</evidence>
<organism evidence="3 4">
    <name type="scientific">Microbulbifer aestuariivivens</name>
    <dbReference type="NCBI Taxonomy" id="1908308"/>
    <lineage>
        <taxon>Bacteria</taxon>
        <taxon>Pseudomonadati</taxon>
        <taxon>Pseudomonadota</taxon>
        <taxon>Gammaproteobacteria</taxon>
        <taxon>Cellvibrionales</taxon>
        <taxon>Microbulbiferaceae</taxon>
        <taxon>Microbulbifer</taxon>
    </lineage>
</organism>
<keyword evidence="2" id="KW-0732">Signal</keyword>
<name>A0ABP9WQ10_9GAMM</name>
<keyword evidence="4" id="KW-1185">Reference proteome</keyword>
<reference evidence="3 4" key="1">
    <citation type="submission" date="2024-02" db="EMBL/GenBank/DDBJ databases">
        <title>Microbulbifer aestuariivivens NBRC 112533.</title>
        <authorList>
            <person name="Ichikawa N."/>
            <person name="Katano-Makiyama Y."/>
            <person name="Hidaka K."/>
        </authorList>
    </citation>
    <scope>NUCLEOTIDE SEQUENCE [LARGE SCALE GENOMIC DNA]</scope>
    <source>
        <strain evidence="3 4">NBRC 112533</strain>
    </source>
</reference>
<protein>
    <recommendedName>
        <fullName evidence="5">DUF2946 domain-containing protein</fullName>
    </recommendedName>
</protein>